<dbReference type="CDD" id="cd02883">
    <property type="entry name" value="NUDIX_Hydrolase"/>
    <property type="match status" value="1"/>
</dbReference>
<dbReference type="SUPFAM" id="SSF55811">
    <property type="entry name" value="Nudix"/>
    <property type="match status" value="1"/>
</dbReference>
<dbReference type="InterPro" id="IPR000086">
    <property type="entry name" value="NUDIX_hydrolase_dom"/>
</dbReference>
<dbReference type="PANTHER" id="PTHR43736:SF1">
    <property type="entry name" value="DIHYDRONEOPTERIN TRIPHOSPHATE DIPHOSPHATASE"/>
    <property type="match status" value="1"/>
</dbReference>
<comment type="caution">
    <text evidence="2">The sequence shown here is derived from an EMBL/GenBank/DDBJ whole genome shotgun (WGS) entry which is preliminary data.</text>
</comment>
<feature type="domain" description="Nudix hydrolase" evidence="1">
    <location>
        <begin position="43"/>
        <end position="184"/>
    </location>
</feature>
<name>A0AAJ0G7J5_9PEZI</name>
<dbReference type="Gene3D" id="3.90.79.10">
    <property type="entry name" value="Nucleoside Triphosphate Pyrophosphohydrolase"/>
    <property type="match status" value="1"/>
</dbReference>
<evidence type="ECO:0000313" key="3">
    <source>
        <dbReference type="Proteomes" id="UP001271007"/>
    </source>
</evidence>
<proteinExistence type="predicted"/>
<reference evidence="2" key="1">
    <citation type="submission" date="2023-04" db="EMBL/GenBank/DDBJ databases">
        <title>Black Yeasts Isolated from many extreme environments.</title>
        <authorList>
            <person name="Coleine C."/>
            <person name="Stajich J.E."/>
            <person name="Selbmann L."/>
        </authorList>
    </citation>
    <scope>NUCLEOTIDE SEQUENCE</scope>
    <source>
        <strain evidence="2">CCFEE 5312</strain>
    </source>
</reference>
<evidence type="ECO:0000259" key="1">
    <source>
        <dbReference type="PROSITE" id="PS51462"/>
    </source>
</evidence>
<evidence type="ECO:0000313" key="2">
    <source>
        <dbReference type="EMBL" id="KAK3047056.1"/>
    </source>
</evidence>
<dbReference type="InterPro" id="IPR015797">
    <property type="entry name" value="NUDIX_hydrolase-like_dom_sf"/>
</dbReference>
<dbReference type="Proteomes" id="UP001271007">
    <property type="component" value="Unassembled WGS sequence"/>
</dbReference>
<protein>
    <recommendedName>
        <fullName evidence="1">Nudix hydrolase domain-containing protein</fullName>
    </recommendedName>
</protein>
<dbReference type="AlphaFoldDB" id="A0AAJ0G7J5"/>
<accession>A0AAJ0G7J5</accession>
<sequence>MTANMIQLNGSPPMPNFTFDDSLQPYNMPMQTWLLANNRQDQLNGLATANVVFSNTTGKVLLVQPAAHDSMPNRWEVPGGAVDNEDLTILHAAARELWEEAGLFATRFTHMVAEKSGLDPGFVFSNAKRTSTWCRFTFAVEVVTCDTVKLEPNEHQDFLWASEEEVRNEKVGEREVPITTPNVVAMLLEAFRLRRERANA</sequence>
<organism evidence="2 3">
    <name type="scientific">Extremus antarcticus</name>
    <dbReference type="NCBI Taxonomy" id="702011"/>
    <lineage>
        <taxon>Eukaryota</taxon>
        <taxon>Fungi</taxon>
        <taxon>Dikarya</taxon>
        <taxon>Ascomycota</taxon>
        <taxon>Pezizomycotina</taxon>
        <taxon>Dothideomycetes</taxon>
        <taxon>Dothideomycetidae</taxon>
        <taxon>Mycosphaerellales</taxon>
        <taxon>Extremaceae</taxon>
        <taxon>Extremus</taxon>
    </lineage>
</organism>
<dbReference type="EMBL" id="JAWDJX010000069">
    <property type="protein sequence ID" value="KAK3047056.1"/>
    <property type="molecule type" value="Genomic_DNA"/>
</dbReference>
<keyword evidence="3" id="KW-1185">Reference proteome</keyword>
<dbReference type="PANTHER" id="PTHR43736">
    <property type="entry name" value="ADP-RIBOSE PYROPHOSPHATASE"/>
    <property type="match status" value="1"/>
</dbReference>
<dbReference type="Pfam" id="PF00293">
    <property type="entry name" value="NUDIX"/>
    <property type="match status" value="1"/>
</dbReference>
<gene>
    <name evidence="2" type="ORF">LTR09_011481</name>
</gene>
<dbReference type="PROSITE" id="PS51462">
    <property type="entry name" value="NUDIX"/>
    <property type="match status" value="1"/>
</dbReference>